<keyword evidence="1" id="KW-0472">Membrane</keyword>
<dbReference type="Proteomes" id="UP001589776">
    <property type="component" value="Unassembled WGS sequence"/>
</dbReference>
<evidence type="ECO:0000313" key="2">
    <source>
        <dbReference type="EMBL" id="MFC0211059.1"/>
    </source>
</evidence>
<accession>A0ABV6DEJ0</accession>
<gene>
    <name evidence="2" type="ORF">ACFFK0_01130</name>
</gene>
<organism evidence="2 3">
    <name type="scientific">Paenibacillus chartarius</name>
    <dbReference type="NCBI Taxonomy" id="747481"/>
    <lineage>
        <taxon>Bacteria</taxon>
        <taxon>Bacillati</taxon>
        <taxon>Bacillota</taxon>
        <taxon>Bacilli</taxon>
        <taxon>Bacillales</taxon>
        <taxon>Paenibacillaceae</taxon>
        <taxon>Paenibacillus</taxon>
    </lineage>
</organism>
<dbReference type="EMBL" id="JBHLWN010000008">
    <property type="protein sequence ID" value="MFC0211059.1"/>
    <property type="molecule type" value="Genomic_DNA"/>
</dbReference>
<feature type="transmembrane region" description="Helical" evidence="1">
    <location>
        <begin position="6"/>
        <end position="22"/>
    </location>
</feature>
<protein>
    <submittedName>
        <fullName evidence="2">Uncharacterized protein</fullName>
    </submittedName>
</protein>
<sequence>MLDFIIYGMIAIVLLSLYYAYLKRDRMISDKYPITAPSGSEYRVQIGYSGTTGKYFCNILKKRDKFMPGMEWKCVESEIISHFFSSGNYDLSKIVSGIILAYERKQRRSYAQQQQNEQELITKELEAFEAWDGKVKEEPEDFSI</sequence>
<reference evidence="2 3" key="1">
    <citation type="submission" date="2024-09" db="EMBL/GenBank/DDBJ databases">
        <authorList>
            <person name="Sun Q."/>
            <person name="Mori K."/>
        </authorList>
    </citation>
    <scope>NUCLEOTIDE SEQUENCE [LARGE SCALE GENOMIC DNA]</scope>
    <source>
        <strain evidence="2 3">CCM 7759</strain>
    </source>
</reference>
<evidence type="ECO:0000313" key="3">
    <source>
        <dbReference type="Proteomes" id="UP001589776"/>
    </source>
</evidence>
<evidence type="ECO:0000256" key="1">
    <source>
        <dbReference type="SAM" id="Phobius"/>
    </source>
</evidence>
<dbReference type="RefSeq" id="WP_377467873.1">
    <property type="nucleotide sequence ID" value="NZ_JBHLWN010000008.1"/>
</dbReference>
<proteinExistence type="predicted"/>
<keyword evidence="1" id="KW-0812">Transmembrane</keyword>
<name>A0ABV6DEJ0_9BACL</name>
<keyword evidence="1" id="KW-1133">Transmembrane helix</keyword>
<comment type="caution">
    <text evidence="2">The sequence shown here is derived from an EMBL/GenBank/DDBJ whole genome shotgun (WGS) entry which is preliminary data.</text>
</comment>
<keyword evidence="3" id="KW-1185">Reference proteome</keyword>